<feature type="region of interest" description="Disordered" evidence="1">
    <location>
        <begin position="491"/>
        <end position="526"/>
    </location>
</feature>
<evidence type="ECO:0000313" key="2">
    <source>
        <dbReference type="EMBL" id="OAV96971.1"/>
    </source>
</evidence>
<evidence type="ECO:0000313" key="3">
    <source>
        <dbReference type="EnsemblFungi" id="PTTG_26203-t43_1-p1"/>
    </source>
</evidence>
<feature type="region of interest" description="Disordered" evidence="1">
    <location>
        <begin position="20"/>
        <end position="48"/>
    </location>
</feature>
<dbReference type="Proteomes" id="UP000005240">
    <property type="component" value="Unassembled WGS sequence"/>
</dbReference>
<name>A0A180GWS7_PUCT1</name>
<dbReference type="EnsemblFungi" id="PTTG_26203-t43_1">
    <property type="protein sequence ID" value="PTTG_26203-t43_1-p1"/>
    <property type="gene ID" value="PTTG_26203"/>
</dbReference>
<keyword evidence="4" id="KW-1185">Reference proteome</keyword>
<dbReference type="OrthoDB" id="6159439at2759"/>
<reference evidence="3" key="4">
    <citation type="submission" date="2025-05" db="UniProtKB">
        <authorList>
            <consortium name="EnsemblFungi"/>
        </authorList>
    </citation>
    <scope>IDENTIFICATION</scope>
    <source>
        <strain evidence="3">isolate 1-1 / race 1 (BBBD)</strain>
    </source>
</reference>
<reference evidence="2" key="2">
    <citation type="submission" date="2016-05" db="EMBL/GenBank/DDBJ databases">
        <title>Comparative analysis highlights variable genome content of wheat rusts and divergence of the mating loci.</title>
        <authorList>
            <person name="Cuomo C.A."/>
            <person name="Bakkeren G."/>
            <person name="Szabo L."/>
            <person name="Khalil H."/>
            <person name="Joly D."/>
            <person name="Goldberg J."/>
            <person name="Young S."/>
            <person name="Zeng Q."/>
            <person name="Fellers J."/>
        </authorList>
    </citation>
    <scope>NUCLEOTIDE SEQUENCE [LARGE SCALE GENOMIC DNA]</scope>
    <source>
        <strain evidence="2">1-1 BBBD Race 1</strain>
    </source>
</reference>
<feature type="region of interest" description="Disordered" evidence="1">
    <location>
        <begin position="386"/>
        <end position="410"/>
    </location>
</feature>
<protein>
    <submittedName>
        <fullName evidence="2 3">Uncharacterized protein</fullName>
    </submittedName>
</protein>
<evidence type="ECO:0000256" key="1">
    <source>
        <dbReference type="SAM" id="MobiDB-lite"/>
    </source>
</evidence>
<feature type="region of interest" description="Disordered" evidence="1">
    <location>
        <begin position="305"/>
        <end position="335"/>
    </location>
</feature>
<gene>
    <name evidence="2" type="ORF">PTTG_26203</name>
</gene>
<feature type="compositionally biased region" description="Polar residues" evidence="1">
    <location>
        <begin position="131"/>
        <end position="145"/>
    </location>
</feature>
<feature type="region of interest" description="Disordered" evidence="1">
    <location>
        <begin position="86"/>
        <end position="192"/>
    </location>
</feature>
<feature type="compositionally biased region" description="Polar residues" evidence="1">
    <location>
        <begin position="88"/>
        <end position="111"/>
    </location>
</feature>
<feature type="compositionally biased region" description="Polar residues" evidence="1">
    <location>
        <begin position="162"/>
        <end position="176"/>
    </location>
</feature>
<dbReference type="AlphaFoldDB" id="A0A180GWS7"/>
<evidence type="ECO:0000313" key="4">
    <source>
        <dbReference type="Proteomes" id="UP000005240"/>
    </source>
</evidence>
<proteinExistence type="predicted"/>
<organism evidence="2">
    <name type="scientific">Puccinia triticina (isolate 1-1 / race 1 (BBBD))</name>
    <name type="common">Brown leaf rust fungus</name>
    <dbReference type="NCBI Taxonomy" id="630390"/>
    <lineage>
        <taxon>Eukaryota</taxon>
        <taxon>Fungi</taxon>
        <taxon>Dikarya</taxon>
        <taxon>Basidiomycota</taxon>
        <taxon>Pucciniomycotina</taxon>
        <taxon>Pucciniomycetes</taxon>
        <taxon>Pucciniales</taxon>
        <taxon>Pucciniaceae</taxon>
        <taxon>Puccinia</taxon>
    </lineage>
</organism>
<dbReference type="EMBL" id="ADAS02000016">
    <property type="protein sequence ID" value="OAV96971.1"/>
    <property type="molecule type" value="Genomic_DNA"/>
</dbReference>
<feature type="compositionally biased region" description="Polar residues" evidence="1">
    <location>
        <begin position="307"/>
        <end position="321"/>
    </location>
</feature>
<sequence>MARIPTGGTSYPSAIPTRALWCSRPSSTPTPHRPTPKSPTHAADRPEAETCLQQSCSLHLHLSLTMFPLQINSWFWRKRKELLEQDQKTGSPLPSTSPALHQAISRPSSIPQARHGRHEHDEEYHPPSYHQIKQSSHDSLINPNMSRAKPDHRVKPNLPSGDGQSLQFSSNPSSFTIPPASPTSAPHRPPLLIRCRLRPLAERVVHRSLDREEDQSSEPNRNGFLPGSPLALGASPGYSSDLKTCFGPQDTDLSASRQSDDVPSYISANKQSTSGSVLSATVCHKQRRADQIICDPSAPFVPRLATDPQTASPKQRQNVITDHNEPPNILPANARSTSHSDIYRLGLGKAHSSQDYSVSTARRMVSGTPTWLRPDSRFSYPGNGQLVDTTPRNPSNAFREPSAESTDSSVNHMDADHGICFRVSQDDLGSAPNTNWSSLGHEVHRWSELSDVDGASRYSSESIESRVSRCTNVSIEDYSALLNASSSDWGMLHSSTGRGPEPGATQDLRDDRSQEGGSLGSRSFSHPFYPLDQTTRAMAGFQEQREFSFASGACLGNQDSEVEEDPRLFMVQDEHQEFFDWLGWNPLGSFPNNPS</sequence>
<feature type="compositionally biased region" description="Polar residues" evidence="1">
    <location>
        <begin position="386"/>
        <end position="396"/>
    </location>
</feature>
<accession>A0A180GWS7</accession>
<feature type="region of interest" description="Disordered" evidence="1">
    <location>
        <begin position="208"/>
        <end position="271"/>
    </location>
</feature>
<reference evidence="3 4" key="3">
    <citation type="journal article" date="2017" name="G3 (Bethesda)">
        <title>Comparative analysis highlights variable genome content of wheat rusts and divergence of the mating loci.</title>
        <authorList>
            <person name="Cuomo C.A."/>
            <person name="Bakkeren G."/>
            <person name="Khalil H.B."/>
            <person name="Panwar V."/>
            <person name="Joly D."/>
            <person name="Linning R."/>
            <person name="Sakthikumar S."/>
            <person name="Song X."/>
            <person name="Adiconis X."/>
            <person name="Fan L."/>
            <person name="Goldberg J.M."/>
            <person name="Levin J.Z."/>
            <person name="Young S."/>
            <person name="Zeng Q."/>
            <person name="Anikster Y."/>
            <person name="Bruce M."/>
            <person name="Wang M."/>
            <person name="Yin C."/>
            <person name="McCallum B."/>
            <person name="Szabo L.J."/>
            <person name="Hulbert S."/>
            <person name="Chen X."/>
            <person name="Fellers J.P."/>
        </authorList>
    </citation>
    <scope>NUCLEOTIDE SEQUENCE</scope>
    <source>
        <strain evidence="4">Isolate 1-1 / race 1 (BBBD)</strain>
        <strain evidence="3">isolate 1-1 / race 1 (BBBD)</strain>
    </source>
</reference>
<dbReference type="VEuPathDB" id="FungiDB:PTTG_26203"/>
<reference evidence="2" key="1">
    <citation type="submission" date="2009-11" db="EMBL/GenBank/DDBJ databases">
        <authorList>
            <consortium name="The Broad Institute Genome Sequencing Platform"/>
            <person name="Ward D."/>
            <person name="Feldgarden M."/>
            <person name="Earl A."/>
            <person name="Young S.K."/>
            <person name="Zeng Q."/>
            <person name="Koehrsen M."/>
            <person name="Alvarado L."/>
            <person name="Berlin A."/>
            <person name="Bochicchio J."/>
            <person name="Borenstein D."/>
            <person name="Chapman S.B."/>
            <person name="Chen Z."/>
            <person name="Engels R."/>
            <person name="Freedman E."/>
            <person name="Gellesch M."/>
            <person name="Goldberg J."/>
            <person name="Griggs A."/>
            <person name="Gujja S."/>
            <person name="Heilman E."/>
            <person name="Heiman D."/>
            <person name="Hepburn T."/>
            <person name="Howarth C."/>
            <person name="Jen D."/>
            <person name="Larson L."/>
            <person name="Lewis B."/>
            <person name="Mehta T."/>
            <person name="Park D."/>
            <person name="Pearson M."/>
            <person name="Roberts A."/>
            <person name="Saif S."/>
            <person name="Shea T."/>
            <person name="Shenoy N."/>
            <person name="Sisk P."/>
            <person name="Stolte C."/>
            <person name="Sykes S."/>
            <person name="Thomson T."/>
            <person name="Walk T."/>
            <person name="White J."/>
            <person name="Yandava C."/>
            <person name="Izard J."/>
            <person name="Baranova O.V."/>
            <person name="Blanton J.M."/>
            <person name="Tanner A.C."/>
            <person name="Dewhirst F.E."/>
            <person name="Haas B."/>
            <person name="Nusbaum C."/>
            <person name="Birren B."/>
        </authorList>
    </citation>
    <scope>NUCLEOTIDE SEQUENCE [LARGE SCALE GENOMIC DNA]</scope>
    <source>
        <strain evidence="2">1-1 BBBD Race 1</strain>
    </source>
</reference>